<dbReference type="Pfam" id="PF00176">
    <property type="entry name" value="SNF2-rel_dom"/>
    <property type="match status" value="1"/>
</dbReference>
<dbReference type="EMBL" id="JAGDFM010000017">
    <property type="protein sequence ID" value="KAG7391808.1"/>
    <property type="molecule type" value="Genomic_DNA"/>
</dbReference>
<dbReference type="CDD" id="cd18793">
    <property type="entry name" value="SF2_C_SNF"/>
    <property type="match status" value="1"/>
</dbReference>
<evidence type="ECO:0000259" key="9">
    <source>
        <dbReference type="PROSITE" id="PS50089"/>
    </source>
</evidence>
<dbReference type="PROSITE" id="PS00518">
    <property type="entry name" value="ZF_RING_1"/>
    <property type="match status" value="1"/>
</dbReference>
<dbReference type="GO" id="GO:0008094">
    <property type="term" value="F:ATP-dependent activity, acting on DNA"/>
    <property type="evidence" value="ECO:0007669"/>
    <property type="project" value="TreeGrafter"/>
</dbReference>
<keyword evidence="2" id="KW-0547">Nucleotide-binding</keyword>
<dbReference type="OrthoDB" id="448448at2759"/>
<gene>
    <name evidence="11" type="ORF">PHYPSEUDO_003428</name>
</gene>
<organism evidence="11 12">
    <name type="scientific">Phytophthora pseudosyringae</name>
    <dbReference type="NCBI Taxonomy" id="221518"/>
    <lineage>
        <taxon>Eukaryota</taxon>
        <taxon>Sar</taxon>
        <taxon>Stramenopiles</taxon>
        <taxon>Oomycota</taxon>
        <taxon>Peronosporomycetes</taxon>
        <taxon>Peronosporales</taxon>
        <taxon>Peronosporaceae</taxon>
        <taxon>Phytophthora</taxon>
    </lineage>
</organism>
<feature type="region of interest" description="Disordered" evidence="8">
    <location>
        <begin position="558"/>
        <end position="586"/>
    </location>
</feature>
<evidence type="ECO:0000256" key="3">
    <source>
        <dbReference type="ARBA" id="ARBA00022771"/>
    </source>
</evidence>
<dbReference type="Proteomes" id="UP000694044">
    <property type="component" value="Unassembled WGS sequence"/>
</dbReference>
<feature type="domain" description="RING-type" evidence="9">
    <location>
        <begin position="304"/>
        <end position="343"/>
    </location>
</feature>
<dbReference type="InterPro" id="IPR049730">
    <property type="entry name" value="SNF2/RAD54-like_C"/>
</dbReference>
<evidence type="ECO:0000313" key="11">
    <source>
        <dbReference type="EMBL" id="KAG7391808.1"/>
    </source>
</evidence>
<dbReference type="Pfam" id="PF00271">
    <property type="entry name" value="Helicase_C"/>
    <property type="match status" value="1"/>
</dbReference>
<evidence type="ECO:0000256" key="4">
    <source>
        <dbReference type="ARBA" id="ARBA00022801"/>
    </source>
</evidence>
<dbReference type="InterPro" id="IPR001650">
    <property type="entry name" value="Helicase_C-like"/>
</dbReference>
<dbReference type="CDD" id="cd16449">
    <property type="entry name" value="RING-HC"/>
    <property type="match status" value="2"/>
</dbReference>
<dbReference type="InterPro" id="IPR050628">
    <property type="entry name" value="SNF2_RAD54_helicase_TF"/>
</dbReference>
<dbReference type="InterPro" id="IPR017907">
    <property type="entry name" value="Znf_RING_CS"/>
</dbReference>
<keyword evidence="3 7" id="KW-0863">Zinc-finger</keyword>
<dbReference type="InterPro" id="IPR000330">
    <property type="entry name" value="SNF2_N"/>
</dbReference>
<evidence type="ECO:0000256" key="1">
    <source>
        <dbReference type="ARBA" id="ARBA00022723"/>
    </source>
</evidence>
<evidence type="ECO:0000256" key="8">
    <source>
        <dbReference type="SAM" id="MobiDB-lite"/>
    </source>
</evidence>
<keyword evidence="6" id="KW-0067">ATP-binding</keyword>
<proteinExistence type="predicted"/>
<evidence type="ECO:0008006" key="13">
    <source>
        <dbReference type="Google" id="ProtNLM"/>
    </source>
</evidence>
<evidence type="ECO:0000313" key="12">
    <source>
        <dbReference type="Proteomes" id="UP000694044"/>
    </source>
</evidence>
<evidence type="ECO:0000259" key="10">
    <source>
        <dbReference type="PROSITE" id="PS51194"/>
    </source>
</evidence>
<accession>A0A8T1WGY5</accession>
<reference evidence="11" key="1">
    <citation type="submission" date="2021-02" db="EMBL/GenBank/DDBJ databases">
        <authorList>
            <person name="Palmer J.M."/>
        </authorList>
    </citation>
    <scope>NUCLEOTIDE SEQUENCE</scope>
    <source>
        <strain evidence="11">SCRP734</strain>
    </source>
</reference>
<dbReference type="PANTHER" id="PTHR45626:SF14">
    <property type="entry name" value="ATP-DEPENDENT DNA HELICASE (EUROFUNG)"/>
    <property type="match status" value="1"/>
</dbReference>
<feature type="compositionally biased region" description="Polar residues" evidence="8">
    <location>
        <begin position="664"/>
        <end position="677"/>
    </location>
</feature>
<feature type="compositionally biased region" description="Basic and acidic residues" evidence="8">
    <location>
        <begin position="695"/>
        <end position="706"/>
    </location>
</feature>
<feature type="compositionally biased region" description="Basic and acidic residues" evidence="8">
    <location>
        <begin position="361"/>
        <end position="370"/>
    </location>
</feature>
<evidence type="ECO:0000256" key="5">
    <source>
        <dbReference type="ARBA" id="ARBA00022833"/>
    </source>
</evidence>
<keyword evidence="12" id="KW-1185">Reference proteome</keyword>
<keyword evidence="4" id="KW-0378">Hydrolase</keyword>
<evidence type="ECO:0000256" key="6">
    <source>
        <dbReference type="ARBA" id="ARBA00022840"/>
    </source>
</evidence>
<feature type="region of interest" description="Disordered" evidence="8">
    <location>
        <begin position="361"/>
        <end position="382"/>
    </location>
</feature>
<dbReference type="GO" id="GO:0005524">
    <property type="term" value="F:ATP binding"/>
    <property type="evidence" value="ECO:0007669"/>
    <property type="project" value="UniProtKB-KW"/>
</dbReference>
<evidence type="ECO:0000256" key="2">
    <source>
        <dbReference type="ARBA" id="ARBA00022741"/>
    </source>
</evidence>
<name>A0A8T1WGY5_9STRA</name>
<comment type="caution">
    <text evidence="11">The sequence shown here is derived from an EMBL/GenBank/DDBJ whole genome shotgun (WGS) entry which is preliminary data.</text>
</comment>
<keyword evidence="5" id="KW-0862">Zinc</keyword>
<evidence type="ECO:0000256" key="7">
    <source>
        <dbReference type="PROSITE-ProRule" id="PRU00175"/>
    </source>
</evidence>
<dbReference type="GO" id="GO:0008270">
    <property type="term" value="F:zinc ion binding"/>
    <property type="evidence" value="ECO:0007669"/>
    <property type="project" value="UniProtKB-KW"/>
</dbReference>
<dbReference type="GO" id="GO:0006281">
    <property type="term" value="P:DNA repair"/>
    <property type="evidence" value="ECO:0007669"/>
    <property type="project" value="TreeGrafter"/>
</dbReference>
<dbReference type="GO" id="GO:0005634">
    <property type="term" value="C:nucleus"/>
    <property type="evidence" value="ECO:0007669"/>
    <property type="project" value="TreeGrafter"/>
</dbReference>
<feature type="region of interest" description="Disordered" evidence="8">
    <location>
        <begin position="664"/>
        <end position="706"/>
    </location>
</feature>
<dbReference type="GO" id="GO:0016787">
    <property type="term" value="F:hydrolase activity"/>
    <property type="evidence" value="ECO:0007669"/>
    <property type="project" value="UniProtKB-KW"/>
</dbReference>
<dbReference type="InterPro" id="IPR001841">
    <property type="entry name" value="Znf_RING"/>
</dbReference>
<sequence>MTGTPSPNTLQSADLQYIHGLLVFLRNQPYGRPDGHSWTKAIARPFEKNETIGFYRLQHLLSRIMIMHTKESIRDFLPRPIRHNVVVDPTPSEFKLYNAIAEYVRASLVITTIDLPKPSDNQHQGTQANVHPDSLLHRKNRQGAAQVENDLTFALMGGYAVEWTRKKKCKKKAIGKLHDAGVHEARIAGVAEYMEGVFQKKTTKCRECGVERRFLMVLPCGHLCCAHCVEDIKKELGEPCCNFCGEPYDEDDFDYLQPTLTGEISARGREKTITKLREPEVPASRIALVTAYMDSRGPKPPVECRCCHRQLHLLLVFPCGHMFCADCAETRYQAAGPSCCLCHEPFSRKGFKALRPGVHAKPLEDNDQRKGKVSVKKKRKRAAPSAKKAVRLVKYKRDFWRIESSKIFYMVTRIRELVKEFARPSRGREHDLKVIVFSQFRESIWRTKVAFKQQDIPTADFIALINPRQRIENLEEFLSNPDVHVLLLSNLGSHGLDLSFVTHIFLLEEIWDKSVEQQVISRAHRMGARHSVVVEQLWMRGTVECQLTSVNKQLFKGERSAEDRASGQQQQPTREEVQEASSAGKSNFQHMKSSYLLNNLRVLADDVGGKDGDVRFSVLDESEAIIRQGVHTISESGDVTTVSTTPNPPTTTRSAVTLPRVTPLSTTQDAPRITRQNPKPPPKIIMIDDSSSDEEVCKSKSDSEDDVRVPLRHKFNRVKEEPVHIEIKDEEDTESE</sequence>
<dbReference type="AlphaFoldDB" id="A0A8T1WGY5"/>
<feature type="compositionally biased region" description="Basic residues" evidence="8">
    <location>
        <begin position="371"/>
        <end position="382"/>
    </location>
</feature>
<dbReference type="PROSITE" id="PS51194">
    <property type="entry name" value="HELICASE_CTER"/>
    <property type="match status" value="1"/>
</dbReference>
<keyword evidence="1" id="KW-0479">Metal-binding</keyword>
<feature type="domain" description="Helicase C-terminal" evidence="10">
    <location>
        <begin position="413"/>
        <end position="562"/>
    </location>
</feature>
<dbReference type="PROSITE" id="PS50089">
    <property type="entry name" value="ZF_RING_2"/>
    <property type="match status" value="1"/>
</dbReference>
<protein>
    <recommendedName>
        <fullName evidence="13">RING-type domain-containing protein</fullName>
    </recommendedName>
</protein>
<dbReference type="PANTHER" id="PTHR45626">
    <property type="entry name" value="TRANSCRIPTION TERMINATION FACTOR 2-RELATED"/>
    <property type="match status" value="1"/>
</dbReference>